<organism evidence="5 6">
    <name type="scientific">Winogradskya humida</name>
    <dbReference type="NCBI Taxonomy" id="113566"/>
    <lineage>
        <taxon>Bacteria</taxon>
        <taxon>Bacillati</taxon>
        <taxon>Actinomycetota</taxon>
        <taxon>Actinomycetes</taxon>
        <taxon>Micromonosporales</taxon>
        <taxon>Micromonosporaceae</taxon>
        <taxon>Winogradskya</taxon>
    </lineage>
</organism>
<dbReference type="Pfam" id="PF12833">
    <property type="entry name" value="HTH_18"/>
    <property type="match status" value="1"/>
</dbReference>
<dbReference type="InterPro" id="IPR018062">
    <property type="entry name" value="HTH_AraC-typ_CS"/>
</dbReference>
<keyword evidence="3" id="KW-0804">Transcription</keyword>
<keyword evidence="1" id="KW-0805">Transcription regulation</keyword>
<evidence type="ECO:0000256" key="2">
    <source>
        <dbReference type="ARBA" id="ARBA00023125"/>
    </source>
</evidence>
<feature type="domain" description="HTH araC/xylS-type" evidence="4">
    <location>
        <begin position="19"/>
        <end position="117"/>
    </location>
</feature>
<name>A0ABQ3ZNW4_9ACTN</name>
<dbReference type="InterPro" id="IPR011256">
    <property type="entry name" value="Reg_factor_effector_dom_sf"/>
</dbReference>
<evidence type="ECO:0000259" key="4">
    <source>
        <dbReference type="PROSITE" id="PS01124"/>
    </source>
</evidence>
<dbReference type="PROSITE" id="PS01124">
    <property type="entry name" value="HTH_ARAC_FAMILY_2"/>
    <property type="match status" value="1"/>
</dbReference>
<dbReference type="SMART" id="SM00342">
    <property type="entry name" value="HTH_ARAC"/>
    <property type="match status" value="1"/>
</dbReference>
<dbReference type="SMART" id="SM00871">
    <property type="entry name" value="AraC_E_bind"/>
    <property type="match status" value="1"/>
</dbReference>
<evidence type="ECO:0000313" key="5">
    <source>
        <dbReference type="EMBL" id="GIE19882.1"/>
    </source>
</evidence>
<gene>
    <name evidence="5" type="ORF">Ahu01nite_029840</name>
</gene>
<evidence type="ECO:0000256" key="3">
    <source>
        <dbReference type="ARBA" id="ARBA00023163"/>
    </source>
</evidence>
<comment type="caution">
    <text evidence="5">The sequence shown here is derived from an EMBL/GenBank/DDBJ whole genome shotgun (WGS) entry which is preliminary data.</text>
</comment>
<dbReference type="InterPro" id="IPR010499">
    <property type="entry name" value="AraC_E-bd"/>
</dbReference>
<dbReference type="Pfam" id="PF06445">
    <property type="entry name" value="GyrI-like"/>
    <property type="match status" value="1"/>
</dbReference>
<dbReference type="InterPro" id="IPR018060">
    <property type="entry name" value="HTH_AraC"/>
</dbReference>
<dbReference type="PANTHER" id="PTHR40055:SF1">
    <property type="entry name" value="TRANSCRIPTIONAL REGULATOR YGIV-RELATED"/>
    <property type="match status" value="1"/>
</dbReference>
<evidence type="ECO:0000256" key="1">
    <source>
        <dbReference type="ARBA" id="ARBA00023015"/>
    </source>
</evidence>
<dbReference type="SUPFAM" id="SSF46689">
    <property type="entry name" value="Homeodomain-like"/>
    <property type="match status" value="2"/>
</dbReference>
<dbReference type="InterPro" id="IPR050908">
    <property type="entry name" value="SmbC-like"/>
</dbReference>
<proteinExistence type="predicted"/>
<reference evidence="5 6" key="1">
    <citation type="submission" date="2021-01" db="EMBL/GenBank/DDBJ databases">
        <title>Whole genome shotgun sequence of Actinoplanes humidus NBRC 14915.</title>
        <authorList>
            <person name="Komaki H."/>
            <person name="Tamura T."/>
        </authorList>
    </citation>
    <scope>NUCLEOTIDE SEQUENCE [LARGE SCALE GENOMIC DNA]</scope>
    <source>
        <strain evidence="5 6">NBRC 14915</strain>
    </source>
</reference>
<protein>
    <submittedName>
        <fullName evidence="5">AraC family transcriptional regulator</fullName>
    </submittedName>
</protein>
<dbReference type="SUPFAM" id="SSF55136">
    <property type="entry name" value="Probable bacterial effector-binding domain"/>
    <property type="match status" value="1"/>
</dbReference>
<dbReference type="PROSITE" id="PS00041">
    <property type="entry name" value="HTH_ARAC_FAMILY_1"/>
    <property type="match status" value="1"/>
</dbReference>
<dbReference type="EMBL" id="BOMN01000033">
    <property type="protein sequence ID" value="GIE19882.1"/>
    <property type="molecule type" value="Genomic_DNA"/>
</dbReference>
<dbReference type="Gene3D" id="3.20.80.10">
    <property type="entry name" value="Regulatory factor, effector binding domain"/>
    <property type="match status" value="1"/>
</dbReference>
<sequence>MVPVGGYGRLVSSGTRELLRLLAAVNGRLSGDVSLPVLAAWARRSRFDLHRRFRRAVGETPKAYTTRVRLTRAAAELVSGDRRVSAVAARHGFASHEVFTRAFTRHLGLSPMRYRARGLHVAGRRVAAVHASAVSSAAPCVSLYHLRLSERKPAVPLQISVRDVPAFHALVLRRRVTRDEIAGALAECLPAVFGYAQQHGLAITGPPFARYPEVGMGSLVIEGGVTVAELPSTTLSDGIEALSVPAGRAAVAVHRGPYEGLAGSYQEIEKWLRDQGLSAAGAPWETYLTDPGEHPDPATWETEIVQPVGSGRI</sequence>
<keyword evidence="2" id="KW-0238">DNA-binding</keyword>
<evidence type="ECO:0000313" key="6">
    <source>
        <dbReference type="Proteomes" id="UP000603200"/>
    </source>
</evidence>
<accession>A0ABQ3ZNW4</accession>
<dbReference type="Gene3D" id="1.10.10.60">
    <property type="entry name" value="Homeodomain-like"/>
    <property type="match status" value="2"/>
</dbReference>
<keyword evidence="6" id="KW-1185">Reference proteome</keyword>
<dbReference type="InterPro" id="IPR009057">
    <property type="entry name" value="Homeodomain-like_sf"/>
</dbReference>
<dbReference type="PANTHER" id="PTHR40055">
    <property type="entry name" value="TRANSCRIPTIONAL REGULATOR YGIV-RELATED"/>
    <property type="match status" value="1"/>
</dbReference>
<dbReference type="InterPro" id="IPR029442">
    <property type="entry name" value="GyrI-like"/>
</dbReference>
<dbReference type="Proteomes" id="UP000603200">
    <property type="component" value="Unassembled WGS sequence"/>
</dbReference>